<accession>A0ABT9PNF7</accession>
<evidence type="ECO:0000313" key="3">
    <source>
        <dbReference type="Proteomes" id="UP001241472"/>
    </source>
</evidence>
<dbReference type="Proteomes" id="UP001241472">
    <property type="component" value="Unassembled WGS sequence"/>
</dbReference>
<keyword evidence="1" id="KW-0812">Transmembrane</keyword>
<feature type="transmembrane region" description="Helical" evidence="1">
    <location>
        <begin position="121"/>
        <end position="139"/>
    </location>
</feature>
<keyword evidence="1" id="KW-0472">Membrane</keyword>
<protein>
    <submittedName>
        <fullName evidence="2">Fatty acid desaturase</fullName>
    </submittedName>
</protein>
<dbReference type="EMBL" id="JAUSRF010000002">
    <property type="protein sequence ID" value="MDP9835992.1"/>
    <property type="molecule type" value="Genomic_DNA"/>
</dbReference>
<proteinExistence type="predicted"/>
<organism evidence="2 3">
    <name type="scientific">Neorhizobium huautlense</name>
    <dbReference type="NCBI Taxonomy" id="67774"/>
    <lineage>
        <taxon>Bacteria</taxon>
        <taxon>Pseudomonadati</taxon>
        <taxon>Pseudomonadota</taxon>
        <taxon>Alphaproteobacteria</taxon>
        <taxon>Hyphomicrobiales</taxon>
        <taxon>Rhizobiaceae</taxon>
        <taxon>Rhizobium/Agrobacterium group</taxon>
        <taxon>Neorhizobium</taxon>
    </lineage>
</organism>
<comment type="caution">
    <text evidence="2">The sequence shown here is derived from an EMBL/GenBank/DDBJ whole genome shotgun (WGS) entry which is preliminary data.</text>
</comment>
<name>A0ABT9PNF7_9HYPH</name>
<evidence type="ECO:0000256" key="1">
    <source>
        <dbReference type="SAM" id="Phobius"/>
    </source>
</evidence>
<feature type="transmembrane region" description="Helical" evidence="1">
    <location>
        <begin position="28"/>
        <end position="53"/>
    </location>
</feature>
<reference evidence="2 3" key="1">
    <citation type="submission" date="2023-07" db="EMBL/GenBank/DDBJ databases">
        <title>Sorghum-associated microbial communities from plants grown in Nebraska, USA.</title>
        <authorList>
            <person name="Schachtman D."/>
        </authorList>
    </citation>
    <scope>NUCLEOTIDE SEQUENCE [LARGE SCALE GENOMIC DNA]</scope>
    <source>
        <strain evidence="2 3">DS1307</strain>
    </source>
</reference>
<feature type="transmembrane region" description="Helical" evidence="1">
    <location>
        <begin position="94"/>
        <end position="115"/>
    </location>
</feature>
<feature type="transmembrane region" description="Helical" evidence="1">
    <location>
        <begin position="59"/>
        <end position="82"/>
    </location>
</feature>
<gene>
    <name evidence="2" type="ORF">J2T09_000734</name>
</gene>
<sequence length="146" mass="14998">MGGLAPILASLLAVDIGAFTKRMRRNAVLYAIAGFFMLTAYVAGVTALGIYLATMMHPAAAAAVVAFAAFIVALIFFLAIMLSNRAEQKRRRQAAAANSGKAMMLTAAMSALPMVIRSKPLAAVAVAGGLAMVLGKMMGGGSSDET</sequence>
<keyword evidence="1" id="KW-1133">Transmembrane helix</keyword>
<dbReference type="RefSeq" id="WP_306831190.1">
    <property type="nucleotide sequence ID" value="NZ_JAUSRF010000002.1"/>
</dbReference>
<keyword evidence="3" id="KW-1185">Reference proteome</keyword>
<evidence type="ECO:0000313" key="2">
    <source>
        <dbReference type="EMBL" id="MDP9835992.1"/>
    </source>
</evidence>